<dbReference type="Proteomes" id="UP000008237">
    <property type="component" value="Unassembled WGS sequence"/>
</dbReference>
<feature type="compositionally biased region" description="Basic and acidic residues" evidence="1">
    <location>
        <begin position="105"/>
        <end position="128"/>
    </location>
</feature>
<sequence length="128" mass="15366">MDRWLFAPELVEKIRKENRHMIRTRNSLLTYWLDWVEERADYYNITPLQLINAVGDYTDSEKECSGARADHSDYESRGIPYFSSDMNDEMFARVKRNRKRRKSRLEKESLNKKGKESSIKTELRRRSG</sequence>
<dbReference type="EMBL" id="GL453693">
    <property type="protein sequence ID" value="EFN75663.1"/>
    <property type="molecule type" value="Genomic_DNA"/>
</dbReference>
<organism evidence="3">
    <name type="scientific">Harpegnathos saltator</name>
    <name type="common">Jerdon's jumping ant</name>
    <dbReference type="NCBI Taxonomy" id="610380"/>
    <lineage>
        <taxon>Eukaryota</taxon>
        <taxon>Metazoa</taxon>
        <taxon>Ecdysozoa</taxon>
        <taxon>Arthropoda</taxon>
        <taxon>Hexapoda</taxon>
        <taxon>Insecta</taxon>
        <taxon>Pterygota</taxon>
        <taxon>Neoptera</taxon>
        <taxon>Endopterygota</taxon>
        <taxon>Hymenoptera</taxon>
        <taxon>Apocrita</taxon>
        <taxon>Aculeata</taxon>
        <taxon>Formicoidea</taxon>
        <taxon>Formicidae</taxon>
        <taxon>Ponerinae</taxon>
        <taxon>Ponerini</taxon>
        <taxon>Harpegnathos</taxon>
    </lineage>
</organism>
<evidence type="ECO:0000256" key="1">
    <source>
        <dbReference type="SAM" id="MobiDB-lite"/>
    </source>
</evidence>
<evidence type="ECO:0000313" key="3">
    <source>
        <dbReference type="Proteomes" id="UP000008237"/>
    </source>
</evidence>
<protein>
    <submittedName>
        <fullName evidence="2">Uncharacterized protein</fullName>
    </submittedName>
</protein>
<gene>
    <name evidence="2" type="ORF">EAI_04826</name>
</gene>
<dbReference type="InParanoid" id="E2C8R7"/>
<dbReference type="AlphaFoldDB" id="E2C8R7"/>
<keyword evidence="3" id="KW-1185">Reference proteome</keyword>
<reference evidence="2 3" key="1">
    <citation type="journal article" date="2010" name="Science">
        <title>Genomic comparison of the ants Camponotus floridanus and Harpegnathos saltator.</title>
        <authorList>
            <person name="Bonasio R."/>
            <person name="Zhang G."/>
            <person name="Ye C."/>
            <person name="Mutti N.S."/>
            <person name="Fang X."/>
            <person name="Qin N."/>
            <person name="Donahue G."/>
            <person name="Yang P."/>
            <person name="Li Q."/>
            <person name="Li C."/>
            <person name="Zhang P."/>
            <person name="Huang Z."/>
            <person name="Berger S.L."/>
            <person name="Reinberg D."/>
            <person name="Wang J."/>
            <person name="Liebig J."/>
        </authorList>
    </citation>
    <scope>NUCLEOTIDE SEQUENCE [LARGE SCALE GENOMIC DNA]</scope>
    <source>
        <strain evidence="2 3">R22 G/1</strain>
    </source>
</reference>
<name>E2C8R7_HARSA</name>
<evidence type="ECO:0000313" key="2">
    <source>
        <dbReference type="EMBL" id="EFN75663.1"/>
    </source>
</evidence>
<accession>E2C8R7</accession>
<proteinExistence type="predicted"/>
<feature type="region of interest" description="Disordered" evidence="1">
    <location>
        <begin position="96"/>
        <end position="128"/>
    </location>
</feature>